<dbReference type="PANTHER" id="PTHR20883">
    <property type="entry name" value="PHYTANOYL-COA DIOXYGENASE DOMAIN CONTAINING 1"/>
    <property type="match status" value="1"/>
</dbReference>
<keyword evidence="1" id="KW-0560">Oxidoreductase</keyword>
<protein>
    <submittedName>
        <fullName evidence="1">Phytanoyl-CoA dioxygenase family protein</fullName>
    </submittedName>
</protein>
<reference evidence="1 2" key="1">
    <citation type="submission" date="2019-07" db="EMBL/GenBank/DDBJ databases">
        <authorList>
            <person name="Kim J."/>
        </authorList>
    </citation>
    <scope>NUCLEOTIDE SEQUENCE [LARGE SCALE GENOMIC DNA]</scope>
    <source>
        <strain evidence="1 2">JC52</strain>
    </source>
</reference>
<gene>
    <name evidence="1" type="ORF">FPZ49_05405</name>
</gene>
<proteinExistence type="predicted"/>
<dbReference type="EMBL" id="VNJI01000005">
    <property type="protein sequence ID" value="TVY11051.1"/>
    <property type="molecule type" value="Genomic_DNA"/>
</dbReference>
<dbReference type="Pfam" id="PF05721">
    <property type="entry name" value="PhyH"/>
    <property type="match status" value="1"/>
</dbReference>
<dbReference type="PANTHER" id="PTHR20883:SF46">
    <property type="entry name" value="PHYTANOYL-COA HYDROXYLASE"/>
    <property type="match status" value="1"/>
</dbReference>
<dbReference type="AlphaFoldDB" id="A0A559KFZ8"/>
<keyword evidence="2" id="KW-1185">Reference proteome</keyword>
<dbReference type="OrthoDB" id="9796766at2"/>
<sequence>MVDTFHIPKVDARTQDCITDEQAQFFLDNGFLVVSHVLEGEELARIQAEMMQQVELGMAGQNDDPDYMYGKGTKSGTQVFRRVEYVIDKSDPNKVLLGHPFILRSVEKLQGPNFIPTWDSMVLKMPDEGIIVPWHRDAEKPEGCTDPRPIFNVDFYLDPSDLKSCLWVIPGSNRWTRAEAIERCRREGFDTSDAIPVPLEAGDVIFHDIEVLHGSPSGDGNALRRTVYYEFRPGEIEAEFGPHTREYLSLKQQVLLDCLKRRAEADYVQDKEPFMYAPTGEFALTETVAPSTHRYPHREYWRE</sequence>
<dbReference type="GO" id="GO:0005506">
    <property type="term" value="F:iron ion binding"/>
    <property type="evidence" value="ECO:0007669"/>
    <property type="project" value="UniProtKB-ARBA"/>
</dbReference>
<dbReference type="InterPro" id="IPR008775">
    <property type="entry name" value="Phytyl_CoA_dOase-like"/>
</dbReference>
<organism evidence="1 2">
    <name type="scientific">Paenibacillus cremeus</name>
    <dbReference type="NCBI Taxonomy" id="2163881"/>
    <lineage>
        <taxon>Bacteria</taxon>
        <taxon>Bacillati</taxon>
        <taxon>Bacillota</taxon>
        <taxon>Bacilli</taxon>
        <taxon>Bacillales</taxon>
        <taxon>Paenibacillaceae</taxon>
        <taxon>Paenibacillus</taxon>
    </lineage>
</organism>
<keyword evidence="1" id="KW-0223">Dioxygenase</keyword>
<evidence type="ECO:0000313" key="1">
    <source>
        <dbReference type="EMBL" id="TVY11051.1"/>
    </source>
</evidence>
<dbReference type="SUPFAM" id="SSF51197">
    <property type="entry name" value="Clavaminate synthase-like"/>
    <property type="match status" value="1"/>
</dbReference>
<evidence type="ECO:0000313" key="2">
    <source>
        <dbReference type="Proteomes" id="UP000317036"/>
    </source>
</evidence>
<dbReference type="Proteomes" id="UP000317036">
    <property type="component" value="Unassembled WGS sequence"/>
</dbReference>
<dbReference type="GO" id="GO:0016706">
    <property type="term" value="F:2-oxoglutarate-dependent dioxygenase activity"/>
    <property type="evidence" value="ECO:0007669"/>
    <property type="project" value="UniProtKB-ARBA"/>
</dbReference>
<accession>A0A559KFZ8</accession>
<dbReference type="Gene3D" id="2.60.120.620">
    <property type="entry name" value="q2cbj1_9rhob like domain"/>
    <property type="match status" value="1"/>
</dbReference>
<name>A0A559KFZ8_9BACL</name>
<comment type="caution">
    <text evidence="1">The sequence shown here is derived from an EMBL/GenBank/DDBJ whole genome shotgun (WGS) entry which is preliminary data.</text>
</comment>